<dbReference type="InterPro" id="IPR001173">
    <property type="entry name" value="Glyco_trans_2-like"/>
</dbReference>
<name>A0ABS2WA63_9GAMM</name>
<dbReference type="Gene3D" id="3.90.550.10">
    <property type="entry name" value="Spore Coat Polysaccharide Biosynthesis Protein SpsA, Chain A"/>
    <property type="match status" value="1"/>
</dbReference>
<dbReference type="SUPFAM" id="SSF53448">
    <property type="entry name" value="Nucleotide-diphospho-sugar transferases"/>
    <property type="match status" value="1"/>
</dbReference>
<dbReference type="PANTHER" id="PTHR43685:SF11">
    <property type="entry name" value="GLYCOSYLTRANSFERASE TAGX-RELATED"/>
    <property type="match status" value="1"/>
</dbReference>
<keyword evidence="3" id="KW-1185">Reference proteome</keyword>
<organism evidence="2 3">
    <name type="scientific">Amphritea pacifica</name>
    <dbReference type="NCBI Taxonomy" id="2811233"/>
    <lineage>
        <taxon>Bacteria</taxon>
        <taxon>Pseudomonadati</taxon>
        <taxon>Pseudomonadota</taxon>
        <taxon>Gammaproteobacteria</taxon>
        <taxon>Oceanospirillales</taxon>
        <taxon>Oceanospirillaceae</taxon>
        <taxon>Amphritea</taxon>
    </lineage>
</organism>
<dbReference type="InterPro" id="IPR029044">
    <property type="entry name" value="Nucleotide-diphossugar_trans"/>
</dbReference>
<dbReference type="PANTHER" id="PTHR43685">
    <property type="entry name" value="GLYCOSYLTRANSFERASE"/>
    <property type="match status" value="1"/>
</dbReference>
<evidence type="ECO:0000313" key="2">
    <source>
        <dbReference type="EMBL" id="MBN0988377.1"/>
    </source>
</evidence>
<dbReference type="InterPro" id="IPR050834">
    <property type="entry name" value="Glycosyltransf_2"/>
</dbReference>
<evidence type="ECO:0000259" key="1">
    <source>
        <dbReference type="Pfam" id="PF00535"/>
    </source>
</evidence>
<dbReference type="EMBL" id="JAFFZP010000021">
    <property type="protein sequence ID" value="MBN0988377.1"/>
    <property type="molecule type" value="Genomic_DNA"/>
</dbReference>
<comment type="caution">
    <text evidence="2">The sequence shown here is derived from an EMBL/GenBank/DDBJ whole genome shotgun (WGS) entry which is preliminary data.</text>
</comment>
<reference evidence="2 3" key="1">
    <citation type="submission" date="2021-02" db="EMBL/GenBank/DDBJ databases">
        <title>A novel species of genus Amphritea isolated from a fishpond in China.</title>
        <authorList>
            <person name="Lu H."/>
        </authorList>
    </citation>
    <scope>NUCLEOTIDE SEQUENCE [LARGE SCALE GENOMIC DNA]</scope>
    <source>
        <strain evidence="2 3">RP18W</strain>
    </source>
</reference>
<protein>
    <submittedName>
        <fullName evidence="2">Glycosyltransferase</fullName>
    </submittedName>
</protein>
<dbReference type="Pfam" id="PF00535">
    <property type="entry name" value="Glycos_transf_2"/>
    <property type="match status" value="1"/>
</dbReference>
<gene>
    <name evidence="2" type="ORF">JW498_13470</name>
</gene>
<dbReference type="CDD" id="cd06433">
    <property type="entry name" value="GT_2_WfgS_like"/>
    <property type="match status" value="1"/>
</dbReference>
<feature type="domain" description="Glycosyltransferase 2-like" evidence="1">
    <location>
        <begin position="9"/>
        <end position="108"/>
    </location>
</feature>
<evidence type="ECO:0000313" key="3">
    <source>
        <dbReference type="Proteomes" id="UP000760472"/>
    </source>
</evidence>
<dbReference type="Proteomes" id="UP000760472">
    <property type="component" value="Unassembled WGS sequence"/>
</dbReference>
<dbReference type="RefSeq" id="WP_205213848.1">
    <property type="nucleotide sequence ID" value="NZ_JAFFZP010000021.1"/>
</dbReference>
<accession>A0ABS2WA63</accession>
<proteinExistence type="predicted"/>
<sequence length="295" mass="34103">MPNPISIAIVTPSFNQAPYIEETIRSVVDQQYPELQYVVIDGGSTDGSQDIIEAYAGQLHFYTSEPDRGHAHALNKGFAETDCEIMAWINSDDKYTPQALHTVARVFELFPEVEWITGFNGLWNKEGVMTTAQRNQKNIYDFLTGKYNWIQQESTFWRRSLWQKAGGFIDESQKYMVDGELWCRFFQHAELYSIDAILGGYRIHSENRAIQNAAECHQEMRSIIDAMKRELPANVITTAKKVKTLKKIRKVPIIRKLGLSRIISTTHLDSTFQGIDYKNIYYTNGRWQIRTLPYK</sequence>